<keyword evidence="5" id="KW-1185">Reference proteome</keyword>
<accession>A0A916YAA7</accession>
<gene>
    <name evidence="4" type="ORF">GCM10010915_15020</name>
</gene>
<sequence>MASLARVAADALALLLPVSCAACANPGVALCDGCRAELAPRPRASFVGPREDPLAVCASLSLQGGAARVVRALKQDGRTDLARPLGRALRAALAHAADGEEDLLAVAVPSGRDATRHRGYRVVERLVRAAGARPTRGLAWARRAADQRGLGRDARERNLRGALTARRMGADARVVIVDDVVTTGATILEARRALRAAGAHVVGAAALARTPLRAEMNDG</sequence>
<feature type="chain" id="PRO_5038079448" description="Phosphoribosyltransferase domain-containing protein" evidence="2">
    <location>
        <begin position="25"/>
        <end position="219"/>
    </location>
</feature>
<dbReference type="EMBL" id="BMHO01000001">
    <property type="protein sequence ID" value="GGD35483.1"/>
    <property type="molecule type" value="Genomic_DNA"/>
</dbReference>
<evidence type="ECO:0000256" key="1">
    <source>
        <dbReference type="ARBA" id="ARBA00008007"/>
    </source>
</evidence>
<dbReference type="Gene3D" id="3.40.50.2020">
    <property type="match status" value="1"/>
</dbReference>
<dbReference type="InterPro" id="IPR029057">
    <property type="entry name" value="PRTase-like"/>
</dbReference>
<comment type="similarity">
    <text evidence="1">Belongs to the ComF/GntX family.</text>
</comment>
<evidence type="ECO:0000313" key="4">
    <source>
        <dbReference type="EMBL" id="GGD35483.1"/>
    </source>
</evidence>
<evidence type="ECO:0000313" key="5">
    <source>
        <dbReference type="Proteomes" id="UP000633205"/>
    </source>
</evidence>
<feature type="domain" description="Phosphoribosyltransferase" evidence="3">
    <location>
        <begin position="164"/>
        <end position="215"/>
    </location>
</feature>
<evidence type="ECO:0000259" key="3">
    <source>
        <dbReference type="Pfam" id="PF00156"/>
    </source>
</evidence>
<dbReference type="PANTHER" id="PTHR47505">
    <property type="entry name" value="DNA UTILIZATION PROTEIN YHGH"/>
    <property type="match status" value="1"/>
</dbReference>
<reference evidence="4" key="2">
    <citation type="submission" date="2020-09" db="EMBL/GenBank/DDBJ databases">
        <authorList>
            <person name="Sun Q."/>
            <person name="Zhou Y."/>
        </authorList>
    </citation>
    <scope>NUCLEOTIDE SEQUENCE</scope>
    <source>
        <strain evidence="4">CGMCC 1.15152</strain>
    </source>
</reference>
<dbReference type="Pfam" id="PF00156">
    <property type="entry name" value="Pribosyltran"/>
    <property type="match status" value="1"/>
</dbReference>
<keyword evidence="2" id="KW-0732">Signal</keyword>
<dbReference type="AlphaFoldDB" id="A0A916YAA7"/>
<feature type="signal peptide" evidence="2">
    <location>
        <begin position="1"/>
        <end position="24"/>
    </location>
</feature>
<evidence type="ECO:0000256" key="2">
    <source>
        <dbReference type="SAM" id="SignalP"/>
    </source>
</evidence>
<dbReference type="PANTHER" id="PTHR47505:SF1">
    <property type="entry name" value="DNA UTILIZATION PROTEIN YHGH"/>
    <property type="match status" value="1"/>
</dbReference>
<dbReference type="InterPro" id="IPR000836">
    <property type="entry name" value="PRTase_dom"/>
</dbReference>
<dbReference type="RefSeq" id="WP_188711660.1">
    <property type="nucleotide sequence ID" value="NZ_BMHO01000001.1"/>
</dbReference>
<proteinExistence type="inferred from homology"/>
<organism evidence="4 5">
    <name type="scientific">Microbacterium faecale</name>
    <dbReference type="NCBI Taxonomy" id="1804630"/>
    <lineage>
        <taxon>Bacteria</taxon>
        <taxon>Bacillati</taxon>
        <taxon>Actinomycetota</taxon>
        <taxon>Actinomycetes</taxon>
        <taxon>Micrococcales</taxon>
        <taxon>Microbacteriaceae</taxon>
        <taxon>Microbacterium</taxon>
    </lineage>
</organism>
<name>A0A916YAA7_9MICO</name>
<dbReference type="InterPro" id="IPR051910">
    <property type="entry name" value="ComF/GntX_DNA_util-trans"/>
</dbReference>
<dbReference type="Proteomes" id="UP000633205">
    <property type="component" value="Unassembled WGS sequence"/>
</dbReference>
<comment type="caution">
    <text evidence="4">The sequence shown here is derived from an EMBL/GenBank/DDBJ whole genome shotgun (WGS) entry which is preliminary data.</text>
</comment>
<reference evidence="4" key="1">
    <citation type="journal article" date="2014" name="Int. J. Syst. Evol. Microbiol.">
        <title>Complete genome sequence of Corynebacterium casei LMG S-19264T (=DSM 44701T), isolated from a smear-ripened cheese.</title>
        <authorList>
            <consortium name="US DOE Joint Genome Institute (JGI-PGF)"/>
            <person name="Walter F."/>
            <person name="Albersmeier A."/>
            <person name="Kalinowski J."/>
            <person name="Ruckert C."/>
        </authorList>
    </citation>
    <scope>NUCLEOTIDE SEQUENCE</scope>
    <source>
        <strain evidence="4">CGMCC 1.15152</strain>
    </source>
</reference>
<protein>
    <recommendedName>
        <fullName evidence="3">Phosphoribosyltransferase domain-containing protein</fullName>
    </recommendedName>
</protein>
<dbReference type="SUPFAM" id="SSF53271">
    <property type="entry name" value="PRTase-like"/>
    <property type="match status" value="1"/>
</dbReference>